<evidence type="ECO:0000256" key="3">
    <source>
        <dbReference type="ARBA" id="ARBA00023002"/>
    </source>
</evidence>
<accession>A0A804NTU8</accession>
<protein>
    <recommendedName>
        <fullName evidence="7">(+)-neomenthol dehydrogenase</fullName>
    </recommendedName>
</protein>
<comment type="similarity">
    <text evidence="1 4">Belongs to the short-chain dehydrogenases/reductases (SDR) family.</text>
</comment>
<evidence type="ECO:0000256" key="4">
    <source>
        <dbReference type="RuleBase" id="RU000363"/>
    </source>
</evidence>
<dbReference type="InterPro" id="IPR036291">
    <property type="entry name" value="NAD(P)-bd_dom_sf"/>
</dbReference>
<evidence type="ECO:0008006" key="7">
    <source>
        <dbReference type="Google" id="ProtNLM"/>
    </source>
</evidence>
<dbReference type="FunCoup" id="A0A804NTU8">
    <property type="interactions" value="42"/>
</dbReference>
<evidence type="ECO:0000313" key="6">
    <source>
        <dbReference type="Proteomes" id="UP000007305"/>
    </source>
</evidence>
<dbReference type="GO" id="GO:0016491">
    <property type="term" value="F:oxidoreductase activity"/>
    <property type="evidence" value="ECO:0007669"/>
    <property type="project" value="UniProtKB-KW"/>
</dbReference>
<dbReference type="Gramene" id="Zm00001eb185760_T001">
    <property type="protein sequence ID" value="Zm00001eb185760_P001"/>
    <property type="gene ID" value="Zm00001eb185760"/>
</dbReference>
<reference evidence="6" key="1">
    <citation type="journal article" date="2009" name="Science">
        <title>The B73 maize genome: complexity, diversity, and dynamics.</title>
        <authorList>
            <person name="Schnable P.S."/>
            <person name="Ware D."/>
            <person name="Fulton R.S."/>
            <person name="Stein J.C."/>
            <person name="Wei F."/>
            <person name="Pasternak S."/>
            <person name="Liang C."/>
            <person name="Zhang J."/>
            <person name="Fulton L."/>
            <person name="Graves T.A."/>
            <person name="Minx P."/>
            <person name="Reily A.D."/>
            <person name="Courtney L."/>
            <person name="Kruchowski S.S."/>
            <person name="Tomlinson C."/>
            <person name="Strong C."/>
            <person name="Delehaunty K."/>
            <person name="Fronick C."/>
            <person name="Courtney B."/>
            <person name="Rock S.M."/>
            <person name="Belter E."/>
            <person name="Du F."/>
            <person name="Kim K."/>
            <person name="Abbott R.M."/>
            <person name="Cotton M."/>
            <person name="Levy A."/>
            <person name="Marchetto P."/>
            <person name="Ochoa K."/>
            <person name="Jackson S.M."/>
            <person name="Gillam B."/>
            <person name="Chen W."/>
            <person name="Yan L."/>
            <person name="Higginbotham J."/>
            <person name="Cardenas M."/>
            <person name="Waligorski J."/>
            <person name="Applebaum E."/>
            <person name="Phelps L."/>
            <person name="Falcone J."/>
            <person name="Kanchi K."/>
            <person name="Thane T."/>
            <person name="Scimone A."/>
            <person name="Thane N."/>
            <person name="Henke J."/>
            <person name="Wang T."/>
            <person name="Ruppert J."/>
            <person name="Shah N."/>
            <person name="Rotter K."/>
            <person name="Hodges J."/>
            <person name="Ingenthron E."/>
            <person name="Cordes M."/>
            <person name="Kohlberg S."/>
            <person name="Sgro J."/>
            <person name="Delgado B."/>
            <person name="Mead K."/>
            <person name="Chinwalla A."/>
            <person name="Leonard S."/>
            <person name="Crouse K."/>
            <person name="Collura K."/>
            <person name="Kudrna D."/>
            <person name="Currie J."/>
            <person name="He R."/>
            <person name="Angelova A."/>
            <person name="Rajasekar S."/>
            <person name="Mueller T."/>
            <person name="Lomeli R."/>
            <person name="Scara G."/>
            <person name="Ko A."/>
            <person name="Delaney K."/>
            <person name="Wissotski M."/>
            <person name="Lopez G."/>
            <person name="Campos D."/>
            <person name="Braidotti M."/>
            <person name="Ashley E."/>
            <person name="Golser W."/>
            <person name="Kim H."/>
            <person name="Lee S."/>
            <person name="Lin J."/>
            <person name="Dujmic Z."/>
            <person name="Kim W."/>
            <person name="Talag J."/>
            <person name="Zuccolo A."/>
            <person name="Fan C."/>
            <person name="Sebastian A."/>
            <person name="Kramer M."/>
            <person name="Spiegel L."/>
            <person name="Nascimento L."/>
            <person name="Zutavern T."/>
            <person name="Miller B."/>
            <person name="Ambroise C."/>
            <person name="Muller S."/>
            <person name="Spooner W."/>
            <person name="Narechania A."/>
            <person name="Ren L."/>
            <person name="Wei S."/>
            <person name="Kumari S."/>
            <person name="Faga B."/>
            <person name="Levy M.J."/>
            <person name="McMahan L."/>
            <person name="Van Buren P."/>
            <person name="Vaughn M.W."/>
            <person name="Ying K."/>
            <person name="Yeh C.-T."/>
            <person name="Emrich S.J."/>
            <person name="Jia Y."/>
            <person name="Kalyanaraman A."/>
            <person name="Hsia A.-P."/>
            <person name="Barbazuk W.B."/>
            <person name="Baucom R.S."/>
            <person name="Brutnell T.P."/>
            <person name="Carpita N.C."/>
            <person name="Chaparro C."/>
            <person name="Chia J.-M."/>
            <person name="Deragon J.-M."/>
            <person name="Estill J.C."/>
            <person name="Fu Y."/>
            <person name="Jeddeloh J.A."/>
            <person name="Han Y."/>
            <person name="Lee H."/>
            <person name="Li P."/>
            <person name="Lisch D.R."/>
            <person name="Liu S."/>
            <person name="Liu Z."/>
            <person name="Nagel D.H."/>
            <person name="McCann M.C."/>
            <person name="SanMiguel P."/>
            <person name="Myers A.M."/>
            <person name="Nettleton D."/>
            <person name="Nguyen J."/>
            <person name="Penning B.W."/>
            <person name="Ponnala L."/>
            <person name="Schneider K.L."/>
            <person name="Schwartz D.C."/>
            <person name="Sharma A."/>
            <person name="Soderlund C."/>
            <person name="Springer N.M."/>
            <person name="Sun Q."/>
            <person name="Wang H."/>
            <person name="Waterman M."/>
            <person name="Westerman R."/>
            <person name="Wolfgruber T.K."/>
            <person name="Yang L."/>
            <person name="Yu Y."/>
            <person name="Zhang L."/>
            <person name="Zhou S."/>
            <person name="Zhu Q."/>
            <person name="Bennetzen J.L."/>
            <person name="Dawe R.K."/>
            <person name="Jiang J."/>
            <person name="Jiang N."/>
            <person name="Presting G.G."/>
            <person name="Wessler S.R."/>
            <person name="Aluru S."/>
            <person name="Martienssen R.A."/>
            <person name="Clifton S.W."/>
            <person name="McCombie W.R."/>
            <person name="Wing R.A."/>
            <person name="Wilson R.K."/>
        </authorList>
    </citation>
    <scope>NUCLEOTIDE SEQUENCE [LARGE SCALE GENOMIC DNA]</scope>
    <source>
        <strain evidence="6">cv. B73</strain>
    </source>
</reference>
<organism evidence="5 6">
    <name type="scientific">Zea mays</name>
    <name type="common">Maize</name>
    <dbReference type="NCBI Taxonomy" id="4577"/>
    <lineage>
        <taxon>Eukaryota</taxon>
        <taxon>Viridiplantae</taxon>
        <taxon>Streptophyta</taxon>
        <taxon>Embryophyta</taxon>
        <taxon>Tracheophyta</taxon>
        <taxon>Spermatophyta</taxon>
        <taxon>Magnoliopsida</taxon>
        <taxon>Liliopsida</taxon>
        <taxon>Poales</taxon>
        <taxon>Poaceae</taxon>
        <taxon>PACMAD clade</taxon>
        <taxon>Panicoideae</taxon>
        <taxon>Andropogonodae</taxon>
        <taxon>Andropogoneae</taxon>
        <taxon>Tripsacinae</taxon>
        <taxon>Zea</taxon>
    </lineage>
</organism>
<dbReference type="PANTHER" id="PTHR43490">
    <property type="entry name" value="(+)-NEOMENTHOL DEHYDROGENASE"/>
    <property type="match status" value="1"/>
</dbReference>
<reference evidence="5" key="3">
    <citation type="submission" date="2021-05" db="UniProtKB">
        <authorList>
            <consortium name="EnsemblPlants"/>
        </authorList>
    </citation>
    <scope>IDENTIFICATION</scope>
    <source>
        <strain evidence="5">cv. B73</strain>
    </source>
</reference>
<dbReference type="PRINTS" id="PR00081">
    <property type="entry name" value="GDHRDH"/>
</dbReference>
<evidence type="ECO:0000313" key="5">
    <source>
        <dbReference type="EnsemblPlants" id="Zm00001eb185760_P001"/>
    </source>
</evidence>
<reference evidence="5" key="2">
    <citation type="submission" date="2019-07" db="EMBL/GenBank/DDBJ databases">
        <authorList>
            <person name="Seetharam A."/>
            <person name="Woodhouse M."/>
            <person name="Cannon E."/>
        </authorList>
    </citation>
    <scope>NUCLEOTIDE SEQUENCE [LARGE SCALE GENOMIC DNA]</scope>
    <source>
        <strain evidence="5">cv. B73</strain>
    </source>
</reference>
<evidence type="ECO:0000256" key="1">
    <source>
        <dbReference type="ARBA" id="ARBA00006484"/>
    </source>
</evidence>
<dbReference type="InParanoid" id="A0A804NTU8"/>
<dbReference type="Proteomes" id="UP000007305">
    <property type="component" value="Chromosome 4"/>
</dbReference>
<keyword evidence="2" id="KW-0521">NADP</keyword>
<dbReference type="Gene3D" id="3.40.50.720">
    <property type="entry name" value="NAD(P)-binding Rossmann-like Domain"/>
    <property type="match status" value="1"/>
</dbReference>
<dbReference type="Pfam" id="PF00106">
    <property type="entry name" value="adh_short"/>
    <property type="match status" value="1"/>
</dbReference>
<dbReference type="InterPro" id="IPR002347">
    <property type="entry name" value="SDR_fam"/>
</dbReference>
<dbReference type="AlphaFoldDB" id="A0A804NTU8"/>
<dbReference type="EnsemblPlants" id="Zm00001eb185760_T001">
    <property type="protein sequence ID" value="Zm00001eb185760_P001"/>
    <property type="gene ID" value="Zm00001eb185760"/>
</dbReference>
<sequence>MHGPRVAVVTGGNRGIGLEICRQLASNGVLVVLTARDEKKGSRAVEELQSAGLSDVVFHRLDVADRPSIAQLAEFVKRRFGKLDILVNNAGVAGTTIDPERLKDLQKQDPKADLKTFVDGYMGSLQQSYELAKDSLEINFNGTKHVTDCLIPLLLLSKSGRVVNVSSQVAQLKFMSNEGAIKVLSDIDNLSEAKLDEVMSAFMEDFKDGNLAARGWLPVVSAYAVSKALVNAHSRLLARRHPSLVVCCVTPGFVRTGMNYGMGLVSAEEGAAAPVALALRAEPADSGLNFELLDVCEF</sequence>
<evidence type="ECO:0000256" key="2">
    <source>
        <dbReference type="ARBA" id="ARBA00022857"/>
    </source>
</evidence>
<proteinExistence type="inferred from homology"/>
<keyword evidence="3" id="KW-0560">Oxidoreductase</keyword>
<dbReference type="PANTHER" id="PTHR43490:SF98">
    <property type="entry name" value="OS02G0640600 PROTEIN"/>
    <property type="match status" value="1"/>
</dbReference>
<dbReference type="SUPFAM" id="SSF51735">
    <property type="entry name" value="NAD(P)-binding Rossmann-fold domains"/>
    <property type="match status" value="1"/>
</dbReference>
<name>A0A804NTU8_MAIZE</name>
<dbReference type="FunFam" id="3.40.50.720:FF:000396">
    <property type="entry name" value="(+)-neomenthol dehydrogenase"/>
    <property type="match status" value="1"/>
</dbReference>
<keyword evidence="6" id="KW-1185">Reference proteome</keyword>
<dbReference type="PRINTS" id="PR00080">
    <property type="entry name" value="SDRFAMILY"/>
</dbReference>